<dbReference type="OrthoDB" id="3267098at2759"/>
<dbReference type="EMBL" id="SEOQ01001082">
    <property type="protein sequence ID" value="TFY53971.1"/>
    <property type="molecule type" value="Genomic_DNA"/>
</dbReference>
<evidence type="ECO:0000313" key="3">
    <source>
        <dbReference type="Proteomes" id="UP000298327"/>
    </source>
</evidence>
<feature type="region of interest" description="Disordered" evidence="1">
    <location>
        <begin position="205"/>
        <end position="236"/>
    </location>
</feature>
<protein>
    <submittedName>
        <fullName evidence="2">Uncharacterized protein</fullName>
    </submittedName>
</protein>
<reference evidence="2 3" key="1">
    <citation type="submission" date="2019-02" db="EMBL/GenBank/DDBJ databases">
        <title>Genome sequencing of the rare red list fungi Dentipellis fragilis.</title>
        <authorList>
            <person name="Buettner E."/>
            <person name="Kellner H."/>
        </authorList>
    </citation>
    <scope>NUCLEOTIDE SEQUENCE [LARGE SCALE GENOMIC DNA]</scope>
    <source>
        <strain evidence="2 3">DSM 105465</strain>
    </source>
</reference>
<feature type="compositionally biased region" description="Acidic residues" evidence="1">
    <location>
        <begin position="596"/>
        <end position="617"/>
    </location>
</feature>
<dbReference type="AlphaFoldDB" id="A0A4Y9XXU3"/>
<sequence>MSKLVGRNFEDLLQASTCAIPVFEELLPPPHNKVILDFLFTINEFLAYAKLRLHTDTSLGFFETNVTRLGDLFRKFVDVSTCSEFRTVDLPQEEAARGRRKAALMKKAAEASSAAGTAAATQRQPAKASSGPKIRAFTMSTYKMHSLADYPGAIRRLGTLDNYNTQTGELEHRRVKRFYSRTNKIKFTLGITKQQQRERILHRMREQDPHIQQLKNQKGNRKTTQPENQDSLPSVGFEAEDPLAYTSPKDHYHMSTTTRHQLSLTRWLRLHAADPAFKHFLPRLKNHILARLEGRTLDGDNDSFTPEQQNSLVFLNNCIYRHKVLRVNYTTYDLRRDQDSLNPRTQADIMVLSHDDGGEGPKHAYWYARIIGVFHTYVARVDTAGEPLHVDFLWVRWFGRDLTHKSGWKAKGLPQIGFVPDDGTGDAFGFVDPNDVIRAVHLIPAFAYPCTETLLGHSVARLEKEYDTDWTYFYVNIFVDRDMFMRFRGGGVGHKSTRDATRCFYDDHDPMDVPKDDNHDESAAETDTEVIADRALPLADKDPPELQEGGEDIEEEEEDTPESEEEDYGYDGLGSGQSDEDGEVLPDKDGGSSEDGGSEGEVDPEDGEGPDFDDVEDREGFAAL</sequence>
<gene>
    <name evidence="2" type="ORF">EVG20_g9898</name>
</gene>
<evidence type="ECO:0000256" key="1">
    <source>
        <dbReference type="SAM" id="MobiDB-lite"/>
    </source>
</evidence>
<dbReference type="Proteomes" id="UP000298327">
    <property type="component" value="Unassembled WGS sequence"/>
</dbReference>
<accession>A0A4Y9XXU3</accession>
<feature type="compositionally biased region" description="Polar residues" evidence="1">
    <location>
        <begin position="213"/>
        <end position="232"/>
    </location>
</feature>
<comment type="caution">
    <text evidence="2">The sequence shown here is derived from an EMBL/GenBank/DDBJ whole genome shotgun (WGS) entry which is preliminary data.</text>
</comment>
<feature type="region of interest" description="Disordered" evidence="1">
    <location>
        <begin position="503"/>
        <end position="624"/>
    </location>
</feature>
<keyword evidence="3" id="KW-1185">Reference proteome</keyword>
<evidence type="ECO:0000313" key="2">
    <source>
        <dbReference type="EMBL" id="TFY53971.1"/>
    </source>
</evidence>
<proteinExistence type="predicted"/>
<feature type="compositionally biased region" description="Acidic residues" evidence="1">
    <location>
        <begin position="548"/>
        <end position="569"/>
    </location>
</feature>
<organism evidence="2 3">
    <name type="scientific">Dentipellis fragilis</name>
    <dbReference type="NCBI Taxonomy" id="205917"/>
    <lineage>
        <taxon>Eukaryota</taxon>
        <taxon>Fungi</taxon>
        <taxon>Dikarya</taxon>
        <taxon>Basidiomycota</taxon>
        <taxon>Agaricomycotina</taxon>
        <taxon>Agaricomycetes</taxon>
        <taxon>Russulales</taxon>
        <taxon>Hericiaceae</taxon>
        <taxon>Dentipellis</taxon>
    </lineage>
</organism>
<feature type="compositionally biased region" description="Basic and acidic residues" evidence="1">
    <location>
        <begin position="503"/>
        <end position="522"/>
    </location>
</feature>
<name>A0A4Y9XXU3_9AGAM</name>